<dbReference type="AlphaFoldDB" id="A0AAD7WIU8"/>
<accession>A0AAD7WIU8</accession>
<reference evidence="2" key="1">
    <citation type="journal article" date="2023" name="Science">
        <title>Genome structures resolve the early diversification of teleost fishes.</title>
        <authorList>
            <person name="Parey E."/>
            <person name="Louis A."/>
            <person name="Montfort J."/>
            <person name="Bouchez O."/>
            <person name="Roques C."/>
            <person name="Iampietro C."/>
            <person name="Lluch J."/>
            <person name="Castinel A."/>
            <person name="Donnadieu C."/>
            <person name="Desvignes T."/>
            <person name="Floi Bucao C."/>
            <person name="Jouanno E."/>
            <person name="Wen M."/>
            <person name="Mejri S."/>
            <person name="Dirks R."/>
            <person name="Jansen H."/>
            <person name="Henkel C."/>
            <person name="Chen W.J."/>
            <person name="Zahm M."/>
            <person name="Cabau C."/>
            <person name="Klopp C."/>
            <person name="Thompson A.W."/>
            <person name="Robinson-Rechavi M."/>
            <person name="Braasch I."/>
            <person name="Lecointre G."/>
            <person name="Bobe J."/>
            <person name="Postlethwait J.H."/>
            <person name="Berthelot C."/>
            <person name="Roest Crollius H."/>
            <person name="Guiguen Y."/>
        </authorList>
    </citation>
    <scope>NUCLEOTIDE SEQUENCE</scope>
    <source>
        <strain evidence="2">NC1722</strain>
    </source>
</reference>
<feature type="compositionally biased region" description="Basic and acidic residues" evidence="1">
    <location>
        <begin position="87"/>
        <end position="98"/>
    </location>
</feature>
<sequence length="98" mass="10967">MQTCLRKDTSHFVWRVRREQAEHMWLVRDVEVSYAGSNRPEAGSVGGREGLALDVTGWLGRAVKGRGLRSNPGRMWGRGEAPGGRIRGCEEDAEHQVH</sequence>
<dbReference type="EMBL" id="JAINUG010000096">
    <property type="protein sequence ID" value="KAJ8397649.1"/>
    <property type="molecule type" value="Genomic_DNA"/>
</dbReference>
<keyword evidence="3" id="KW-1185">Reference proteome</keyword>
<evidence type="ECO:0000256" key="1">
    <source>
        <dbReference type="SAM" id="MobiDB-lite"/>
    </source>
</evidence>
<comment type="caution">
    <text evidence="2">The sequence shown here is derived from an EMBL/GenBank/DDBJ whole genome shotgun (WGS) entry which is preliminary data.</text>
</comment>
<name>A0AAD7WIU8_9TELE</name>
<proteinExistence type="predicted"/>
<evidence type="ECO:0000313" key="2">
    <source>
        <dbReference type="EMBL" id="KAJ8397649.1"/>
    </source>
</evidence>
<evidence type="ECO:0000313" key="3">
    <source>
        <dbReference type="Proteomes" id="UP001221898"/>
    </source>
</evidence>
<gene>
    <name evidence="2" type="ORF">AAFF_G00436480</name>
</gene>
<feature type="region of interest" description="Disordered" evidence="1">
    <location>
        <begin position="73"/>
        <end position="98"/>
    </location>
</feature>
<protein>
    <submittedName>
        <fullName evidence="2">Uncharacterized protein</fullName>
    </submittedName>
</protein>
<dbReference type="Proteomes" id="UP001221898">
    <property type="component" value="Unassembled WGS sequence"/>
</dbReference>
<organism evidence="2 3">
    <name type="scientific">Aldrovandia affinis</name>
    <dbReference type="NCBI Taxonomy" id="143900"/>
    <lineage>
        <taxon>Eukaryota</taxon>
        <taxon>Metazoa</taxon>
        <taxon>Chordata</taxon>
        <taxon>Craniata</taxon>
        <taxon>Vertebrata</taxon>
        <taxon>Euteleostomi</taxon>
        <taxon>Actinopterygii</taxon>
        <taxon>Neopterygii</taxon>
        <taxon>Teleostei</taxon>
        <taxon>Notacanthiformes</taxon>
        <taxon>Halosauridae</taxon>
        <taxon>Aldrovandia</taxon>
    </lineage>
</organism>